<evidence type="ECO:0000313" key="2">
    <source>
        <dbReference type="Proteomes" id="UP000014977"/>
    </source>
</evidence>
<dbReference type="RefSeq" id="WP_020878437.1">
    <property type="nucleotide sequence ID" value="NZ_ATHJ01000127.1"/>
</dbReference>
<dbReference type="AlphaFoldDB" id="S7T9V1"/>
<reference evidence="1 2" key="1">
    <citation type="journal article" date="2013" name="Genome Announc.">
        <title>Draft genome sequences for three mercury-methylating, sulfate-reducing bacteria.</title>
        <authorList>
            <person name="Brown S.D."/>
            <person name="Hurt R.A.Jr."/>
            <person name="Gilmour C.C."/>
            <person name="Elias D.A."/>
        </authorList>
    </citation>
    <scope>NUCLEOTIDE SEQUENCE [LARGE SCALE GENOMIC DNA]</scope>
    <source>
        <strain evidence="1 2">DSM 2059</strain>
    </source>
</reference>
<dbReference type="Proteomes" id="UP000014977">
    <property type="component" value="Unassembled WGS sequence"/>
</dbReference>
<gene>
    <name evidence="1" type="ORF">dsmv_0854</name>
</gene>
<name>S7T9V1_DESML</name>
<organism evidence="1 2">
    <name type="scientific">Desulfococcus multivorans DSM 2059</name>
    <dbReference type="NCBI Taxonomy" id="1121405"/>
    <lineage>
        <taxon>Bacteria</taxon>
        <taxon>Pseudomonadati</taxon>
        <taxon>Thermodesulfobacteriota</taxon>
        <taxon>Desulfobacteria</taxon>
        <taxon>Desulfobacterales</taxon>
        <taxon>Desulfococcaceae</taxon>
        <taxon>Desulfococcus</taxon>
    </lineage>
</organism>
<evidence type="ECO:0000313" key="1">
    <source>
        <dbReference type="EMBL" id="EPR33315.1"/>
    </source>
</evidence>
<sequence>MKQNTDEDTIRDWLEGEEGRKALIHAAERICRKMTAMGLSFSAMGLPASASNQVVIDEIRSELSLILLENRSEIQKKLTSSETDPVRVLTRFMFQRLMDRARWSPRNDPFRYLYKMTVDAVRETEGFYLSAKGRAGSLYSLEKESRFIGPLPREAYAALPLPDDMADRLSMKTIAGRKILIRLARRFWREISRLFQNRPVWIELRDLIQWIGIYVPLDRDAPHVLNLTGQNAPHEIEPALEPDHDHAFDPAAVSRWAECFSGLLNEKEALAFHLHYGEEMPLKAVAERMGYSGPSGPSIHLKNVRETLHDFAADLRWLSPDEETPPNRLAQRLFKETLTEILKKRFETP</sequence>
<dbReference type="STRING" id="897.B2D07_12965"/>
<dbReference type="OrthoDB" id="5505575at2"/>
<protein>
    <submittedName>
        <fullName evidence="1">Uncharacterized protein</fullName>
    </submittedName>
</protein>
<dbReference type="EMBL" id="ATHJ01000127">
    <property type="protein sequence ID" value="EPR33315.1"/>
    <property type="molecule type" value="Genomic_DNA"/>
</dbReference>
<keyword evidence="2" id="KW-1185">Reference proteome</keyword>
<proteinExistence type="predicted"/>
<accession>S7T9V1</accession>
<comment type="caution">
    <text evidence="1">The sequence shown here is derived from an EMBL/GenBank/DDBJ whole genome shotgun (WGS) entry which is preliminary data.</text>
</comment>
<dbReference type="SUPFAM" id="SSF88659">
    <property type="entry name" value="Sigma3 and sigma4 domains of RNA polymerase sigma factors"/>
    <property type="match status" value="1"/>
</dbReference>
<dbReference type="InterPro" id="IPR013324">
    <property type="entry name" value="RNA_pol_sigma_r3/r4-like"/>
</dbReference>